<protein>
    <submittedName>
        <fullName evidence="1">Uncharacterized protein</fullName>
    </submittedName>
</protein>
<accession>A0AAV5CR75</accession>
<keyword evidence="2" id="KW-1185">Reference proteome</keyword>
<dbReference type="Gene3D" id="3.80.10.10">
    <property type="entry name" value="Ribonuclease Inhibitor"/>
    <property type="match status" value="1"/>
</dbReference>
<sequence>MDYYFGAINKVGGRGTVGGGLHALHSLKDLITNCPRFLSAYKTSSCCPFPSSLHTLRLIGVEDMGTLESLSNLTSLTQLTIYYRGKDLRSDGLWDLIMRSQLSWLRVSAGPKFFVGSDPTRGIQDKYQGQLHRSIELELETDDVTGVLIAPICKFLSSFLTELSFNNNEEVKCFTQEQEDSFQLLTSLQKLQFFGCDKLQGLPKSINRLPNLKQLRIDHCPTLNSLPEDGLPRSLRLLILSFCGNEELVQKCINYVKNHPQIAIC</sequence>
<proteinExistence type="predicted"/>
<dbReference type="PANTHER" id="PTHR36766">
    <property type="entry name" value="PLANT BROAD-SPECTRUM MILDEW RESISTANCE PROTEIN RPW8"/>
    <property type="match status" value="1"/>
</dbReference>
<dbReference type="Proteomes" id="UP001054889">
    <property type="component" value="Unassembled WGS sequence"/>
</dbReference>
<dbReference type="EMBL" id="BQKI01000008">
    <property type="protein sequence ID" value="GJN00663.1"/>
    <property type="molecule type" value="Genomic_DNA"/>
</dbReference>
<dbReference type="InterPro" id="IPR032675">
    <property type="entry name" value="LRR_dom_sf"/>
</dbReference>
<organism evidence="1 2">
    <name type="scientific">Eleusine coracana subsp. coracana</name>
    <dbReference type="NCBI Taxonomy" id="191504"/>
    <lineage>
        <taxon>Eukaryota</taxon>
        <taxon>Viridiplantae</taxon>
        <taxon>Streptophyta</taxon>
        <taxon>Embryophyta</taxon>
        <taxon>Tracheophyta</taxon>
        <taxon>Spermatophyta</taxon>
        <taxon>Magnoliopsida</taxon>
        <taxon>Liliopsida</taxon>
        <taxon>Poales</taxon>
        <taxon>Poaceae</taxon>
        <taxon>PACMAD clade</taxon>
        <taxon>Chloridoideae</taxon>
        <taxon>Cynodonteae</taxon>
        <taxon>Eleusininae</taxon>
        <taxon>Eleusine</taxon>
    </lineage>
</organism>
<evidence type="ECO:0000313" key="1">
    <source>
        <dbReference type="EMBL" id="GJN00663.1"/>
    </source>
</evidence>
<dbReference type="AlphaFoldDB" id="A0AAV5CR75"/>
<reference evidence="1" key="2">
    <citation type="submission" date="2021-12" db="EMBL/GenBank/DDBJ databases">
        <title>Resequencing data analysis of finger millet.</title>
        <authorList>
            <person name="Hatakeyama M."/>
            <person name="Aluri S."/>
            <person name="Balachadran M.T."/>
            <person name="Sivarajan S.R."/>
            <person name="Poveda L."/>
            <person name="Shimizu-Inatsugi R."/>
            <person name="Schlapbach R."/>
            <person name="Sreeman S.M."/>
            <person name="Shimizu K.K."/>
        </authorList>
    </citation>
    <scope>NUCLEOTIDE SEQUENCE</scope>
</reference>
<comment type="caution">
    <text evidence="1">The sequence shown here is derived from an EMBL/GenBank/DDBJ whole genome shotgun (WGS) entry which is preliminary data.</text>
</comment>
<reference evidence="1" key="1">
    <citation type="journal article" date="2018" name="DNA Res.">
        <title>Multiple hybrid de novo genome assembly of finger millet, an orphan allotetraploid crop.</title>
        <authorList>
            <person name="Hatakeyama M."/>
            <person name="Aluri S."/>
            <person name="Balachadran M.T."/>
            <person name="Sivarajan S.R."/>
            <person name="Patrignani A."/>
            <person name="Gruter S."/>
            <person name="Poveda L."/>
            <person name="Shimizu-Inatsugi R."/>
            <person name="Baeten J."/>
            <person name="Francoijs K.J."/>
            <person name="Nataraja K.N."/>
            <person name="Reddy Y.A.N."/>
            <person name="Phadnis S."/>
            <person name="Ravikumar R.L."/>
            <person name="Schlapbach R."/>
            <person name="Sreeman S.M."/>
            <person name="Shimizu K.K."/>
        </authorList>
    </citation>
    <scope>NUCLEOTIDE SEQUENCE</scope>
</reference>
<dbReference type="PANTHER" id="PTHR36766:SF70">
    <property type="entry name" value="DISEASE RESISTANCE PROTEIN RGA4"/>
    <property type="match status" value="1"/>
</dbReference>
<dbReference type="SUPFAM" id="SSF52058">
    <property type="entry name" value="L domain-like"/>
    <property type="match status" value="1"/>
</dbReference>
<gene>
    <name evidence="1" type="primary">ga17859</name>
    <name evidence="1" type="ORF">PR202_ga17859</name>
</gene>
<evidence type="ECO:0000313" key="2">
    <source>
        <dbReference type="Proteomes" id="UP001054889"/>
    </source>
</evidence>
<name>A0AAV5CR75_ELECO</name>